<dbReference type="AlphaFoldDB" id="A0A3E2BMA3"/>
<feature type="domain" description="Putative regulatory protein FmdB zinc ribbon" evidence="2">
    <location>
        <begin position="1"/>
        <end position="43"/>
    </location>
</feature>
<feature type="compositionally biased region" description="Acidic residues" evidence="1">
    <location>
        <begin position="113"/>
        <end position="123"/>
    </location>
</feature>
<accession>A0A3E2BMA3</accession>
<feature type="region of interest" description="Disordered" evidence="1">
    <location>
        <begin position="86"/>
        <end position="123"/>
    </location>
</feature>
<dbReference type="PANTHER" id="PTHR34404">
    <property type="entry name" value="REGULATORY PROTEIN, FMDB FAMILY"/>
    <property type="match status" value="1"/>
</dbReference>
<proteinExistence type="predicted"/>
<sequence length="123" mass="14015">MPIYEFRCQDCRRKSSFLILSVHSRFEPRCQHCGSLKLTRLISRVGVLKSEESRLESLADPSKLGDLDEKDPKSLARWMKKLGREMGEEVGPDFEEEVDRAVEEAEREKAGEEGEAGLDDSDL</sequence>
<feature type="compositionally biased region" description="Basic and acidic residues" evidence="1">
    <location>
        <begin position="99"/>
        <end position="112"/>
    </location>
</feature>
<dbReference type="NCBIfam" id="TIGR02605">
    <property type="entry name" value="CxxC_CxxC_SSSS"/>
    <property type="match status" value="1"/>
</dbReference>
<organism evidence="3 4">
    <name type="scientific">Candidatus Saccharicenans subterraneus</name>
    <dbReference type="NCBI Taxonomy" id="2508984"/>
    <lineage>
        <taxon>Bacteria</taxon>
        <taxon>Candidatus Aminicenantota</taxon>
        <taxon>Candidatus Aminicenantia</taxon>
        <taxon>Candidatus Aminicenantales</taxon>
        <taxon>Candidatus Saccharicenantaceae</taxon>
        <taxon>Candidatus Saccharicenans</taxon>
    </lineage>
</organism>
<dbReference type="EMBL" id="QUAH01000006">
    <property type="protein sequence ID" value="RFT15834.1"/>
    <property type="molecule type" value="Genomic_DNA"/>
</dbReference>
<evidence type="ECO:0000259" key="2">
    <source>
        <dbReference type="SMART" id="SM00834"/>
    </source>
</evidence>
<feature type="compositionally biased region" description="Acidic residues" evidence="1">
    <location>
        <begin position="88"/>
        <end position="98"/>
    </location>
</feature>
<dbReference type="Pfam" id="PF09723">
    <property type="entry name" value="Zn_ribbon_8"/>
    <property type="match status" value="1"/>
</dbReference>
<gene>
    <name evidence="3" type="ORF">OP8BY_2232</name>
</gene>
<evidence type="ECO:0000256" key="1">
    <source>
        <dbReference type="SAM" id="MobiDB-lite"/>
    </source>
</evidence>
<comment type="caution">
    <text evidence="3">The sequence shown here is derived from an EMBL/GenBank/DDBJ whole genome shotgun (WGS) entry which is preliminary data.</text>
</comment>
<protein>
    <submittedName>
        <fullName evidence="3">Putative cytochrome c family protein</fullName>
    </submittedName>
</protein>
<reference evidence="3 4" key="1">
    <citation type="submission" date="2018-08" db="EMBL/GenBank/DDBJ databases">
        <title>Genome analysis of the thermophilic bacterium of the candidate phylum Aminicenantes from deep subsurface aquifer revealed its physiology and ecological role.</title>
        <authorList>
            <person name="Kadnikov V.V."/>
            <person name="Mardanov A.V."/>
            <person name="Beletsky A.V."/>
            <person name="Karnachuk O.V."/>
            <person name="Ravin N.V."/>
        </authorList>
    </citation>
    <scope>NUCLEOTIDE SEQUENCE [LARGE SCALE GENOMIC DNA]</scope>
    <source>
        <strain evidence="3">BY38</strain>
    </source>
</reference>
<evidence type="ECO:0000313" key="4">
    <source>
        <dbReference type="Proteomes" id="UP000257323"/>
    </source>
</evidence>
<dbReference type="InterPro" id="IPR013429">
    <property type="entry name" value="Regulatory_FmdB_Zinc_ribbon"/>
</dbReference>
<dbReference type="SMART" id="SM00834">
    <property type="entry name" value="CxxC_CXXC_SSSS"/>
    <property type="match status" value="1"/>
</dbReference>
<name>A0A3E2BMA3_9BACT</name>
<dbReference type="PANTHER" id="PTHR34404:SF3">
    <property type="entry name" value="REGULATORY PROTEIN, FMDB FAMILY"/>
    <property type="match status" value="1"/>
</dbReference>
<dbReference type="Proteomes" id="UP000257323">
    <property type="component" value="Unassembled WGS sequence"/>
</dbReference>
<evidence type="ECO:0000313" key="3">
    <source>
        <dbReference type="EMBL" id="RFT15834.1"/>
    </source>
</evidence>